<accession>A0ACB7EVD7</accession>
<comment type="caution">
    <text evidence="1">The sequence shown here is derived from an EMBL/GenBank/DDBJ whole genome shotgun (WGS) entry which is preliminary data.</text>
</comment>
<dbReference type="Proteomes" id="UP000805704">
    <property type="component" value="Chromosome 21"/>
</dbReference>
<protein>
    <submittedName>
        <fullName evidence="1">Uncharacterized protein</fullName>
    </submittedName>
</protein>
<keyword evidence="2" id="KW-1185">Reference proteome</keyword>
<sequence>MNSPMSTDEPAAPSASDCESPTETDSQKQLRLFVSMLTIRLLHKCDTLQSRTRERWAAHMKTLVSQTMEGLPVTSSFSADAKDIKKVCKAVQKDLQKKYGSKGLVQAAILQEDAAADAVIAQCLQTHTRAFIAERAKKRSSRSWRDALGTYLAVAGLAGFPVVWFCALLCVFLV</sequence>
<dbReference type="EMBL" id="CM024809">
    <property type="protein sequence ID" value="KAG8006025.1"/>
    <property type="molecule type" value="Genomic_DNA"/>
</dbReference>
<reference evidence="1" key="1">
    <citation type="submission" date="2020-04" db="EMBL/GenBank/DDBJ databases">
        <title>A chromosome-scale assembly and high-density genetic map of the yellow drum (Nibea albiflora) genome.</title>
        <authorList>
            <person name="Xu D."/>
            <person name="Zhang W."/>
            <person name="Chen R."/>
            <person name="Tan P."/>
            <person name="Wang L."/>
            <person name="Song H."/>
            <person name="Tian L."/>
            <person name="Zhu Q."/>
            <person name="Wang B."/>
        </authorList>
    </citation>
    <scope>NUCLEOTIDE SEQUENCE</scope>
    <source>
        <strain evidence="1">ZJHYS-2018</strain>
    </source>
</reference>
<evidence type="ECO:0000313" key="2">
    <source>
        <dbReference type="Proteomes" id="UP000805704"/>
    </source>
</evidence>
<gene>
    <name evidence="1" type="ORF">GBF38_005137</name>
</gene>
<organism evidence="1 2">
    <name type="scientific">Nibea albiflora</name>
    <name type="common">Yellow drum</name>
    <name type="synonym">Corvina albiflora</name>
    <dbReference type="NCBI Taxonomy" id="240163"/>
    <lineage>
        <taxon>Eukaryota</taxon>
        <taxon>Metazoa</taxon>
        <taxon>Chordata</taxon>
        <taxon>Craniata</taxon>
        <taxon>Vertebrata</taxon>
        <taxon>Euteleostomi</taxon>
        <taxon>Actinopterygii</taxon>
        <taxon>Neopterygii</taxon>
        <taxon>Teleostei</taxon>
        <taxon>Neoteleostei</taxon>
        <taxon>Acanthomorphata</taxon>
        <taxon>Eupercaria</taxon>
        <taxon>Sciaenidae</taxon>
        <taxon>Nibea</taxon>
    </lineage>
</organism>
<name>A0ACB7EVD7_NIBAL</name>
<evidence type="ECO:0000313" key="1">
    <source>
        <dbReference type="EMBL" id="KAG8006025.1"/>
    </source>
</evidence>
<proteinExistence type="predicted"/>